<dbReference type="PANTHER" id="PTHR24373">
    <property type="entry name" value="SLIT RELATED LEUCINE-RICH REPEAT NEURONAL PROTEIN"/>
    <property type="match status" value="1"/>
</dbReference>
<organism evidence="5 6">
    <name type="scientific">Chironomus riparius</name>
    <dbReference type="NCBI Taxonomy" id="315576"/>
    <lineage>
        <taxon>Eukaryota</taxon>
        <taxon>Metazoa</taxon>
        <taxon>Ecdysozoa</taxon>
        <taxon>Arthropoda</taxon>
        <taxon>Hexapoda</taxon>
        <taxon>Insecta</taxon>
        <taxon>Pterygota</taxon>
        <taxon>Neoptera</taxon>
        <taxon>Endopterygota</taxon>
        <taxon>Diptera</taxon>
        <taxon>Nematocera</taxon>
        <taxon>Chironomoidea</taxon>
        <taxon>Chironomidae</taxon>
        <taxon>Chironominae</taxon>
        <taxon>Chironomus</taxon>
    </lineage>
</organism>
<dbReference type="InterPro" id="IPR001611">
    <property type="entry name" value="Leu-rich_rpt"/>
</dbReference>
<feature type="signal peptide" evidence="4">
    <location>
        <begin position="1"/>
        <end position="19"/>
    </location>
</feature>
<keyword evidence="1" id="KW-0433">Leucine-rich repeat</keyword>
<proteinExistence type="predicted"/>
<dbReference type="Pfam" id="PF13855">
    <property type="entry name" value="LRR_8"/>
    <property type="match status" value="9"/>
</dbReference>
<sequence length="1417" mass="158213">MWQKTIFLLISLQVALISSQERISCNYVQASPMYPYTCHLTINNPNGLDDFTEIAGFHIANRGNADVTFLSATFQNTRNIPSIICRQFPNLRELYMTASNIENIGESSFAGCDNLNQVTLVMNRINAIPDNTFRSNIHLTILNMAQNGIRVLGPNAFAGTRLTTIDLSFNEINMFSSATFAAVGQTLTSLLLIANSITSLPNGAFAGLRNLQNLHLSGNIFTNIPNNIFRELDNLMLLHVINCGLSQPNVDWFTDMRALKEIHMESNGIASLPDGLFARSRRLTNVYLAGNNLTQITGAPFGTSLPALEILSVSDNAIHGVDSRFFDVAENLNSLYLSGNTCSNENFQMTFDGRDGVRTRLERCFRGFGPEVIECRYELSGDLYACHMNIRNPVGNEFNSIGGTHVGGQGNNNVQTVDIIGGNTRNVPQIICQQFPQVSAMLIFDDFVDIINPQAFSTCRNLRQLHLGLNTIMEVPDNTFSNSPLLEELYLGSNFIVSIAPNAFAGTVLNFLDLSYNQLGALNAAWFAPVSSTLRVLDLINSRISSIPSDTFVGLTGLQDLFLNSNRLTGLNPDAFVPLVNLRDLSLSYCDLMELNPQWFRTLTNLTILSINRNGITELPENIFNALTRLDQLFFYENQIVNIRAESFGASLPSIGLLYGPQNLINSFDPEMLDRGTSLDILNFANNLCANFNQQGVRGDLDLARQNLAECTTNYAAPLTASCEYDRMITGRIYWCRMTLSNPLGRNDITTIEGDHLPASNDDQVALVEISGQNTRIIPSVMCRQFRSMQILEIIDSNLHEINEDGFQGCGFLRELTIMNNRIRSIPARAFVAATNLQVLVLASNGIEDISPYAFAQTNIQVLDLTHNNIGRFDPFTYTPIAGSLRILRLTDNNIRAIPENAFDRLSNLVDLELNGNQIPSIPHNAFFGAVNLQILQIANCRLERLEPATFSRLTFLRDLELALNQIDLLPDDIFDLPNLETLGLDGNNLRTLDANAFGRSINSLMSIDASLNRITAFDPEMIRVNASINSINLSFNQCTDLSFTDIPLFRDEVLERLSGCIGTFEETQLTCSYALESGTMYICELAINNPNDRLRFTDIAGAHMEGRNDNSVRFLTALEQNTRSIPALLCQRFRNIESLVFADSRVEAIAVEAFQNCNNLFSLNLAGNNIMLIPDNLFRGNPNLNILNLANNRIERLFPGLFQGTRIAALDIELNNFRTFDPAWLAPVAGNLMWLYLQNNQITRFPRNAFSSFTRLSLLEMSGNRDLFMPSDAFNGLSFLFILQMANCGINNLNHRWFDDLRDLTFLEIDSNGITELPVEIFNLPSLEHLGFAFNRVSRLDLRSFGGHAGEFVHIDAENNQINAIDRQFFVNARNLDTFLLAGNVCNNNNFIDVRQNRDNVMQILEPCFNNFNATA</sequence>
<keyword evidence="2 4" id="KW-0732">Signal</keyword>
<dbReference type="FunFam" id="3.80.10.10:FF:001164">
    <property type="entry name" value="GH01279p"/>
    <property type="match status" value="2"/>
</dbReference>
<dbReference type="Pfam" id="PF13306">
    <property type="entry name" value="LRR_5"/>
    <property type="match status" value="1"/>
</dbReference>
<reference evidence="5" key="2">
    <citation type="submission" date="2022-10" db="EMBL/GenBank/DDBJ databases">
        <authorList>
            <consortium name="ENA_rothamsted_submissions"/>
            <consortium name="culmorum"/>
            <person name="King R."/>
        </authorList>
    </citation>
    <scope>NUCLEOTIDE SEQUENCE</scope>
</reference>
<keyword evidence="3" id="KW-0677">Repeat</keyword>
<dbReference type="SMART" id="SM00369">
    <property type="entry name" value="LRR_TYP"/>
    <property type="match status" value="29"/>
</dbReference>
<dbReference type="InterPro" id="IPR026906">
    <property type="entry name" value="LRR_5"/>
</dbReference>
<protein>
    <submittedName>
        <fullName evidence="5">Uncharacterized protein</fullName>
    </submittedName>
</protein>
<dbReference type="SMART" id="SM00364">
    <property type="entry name" value="LRR_BAC"/>
    <property type="match status" value="7"/>
</dbReference>
<accession>A0A9N9S9K1</accession>
<reference evidence="5" key="1">
    <citation type="submission" date="2022-01" db="EMBL/GenBank/DDBJ databases">
        <authorList>
            <person name="King R."/>
        </authorList>
    </citation>
    <scope>NUCLEOTIDE SEQUENCE</scope>
</reference>
<evidence type="ECO:0000256" key="4">
    <source>
        <dbReference type="SAM" id="SignalP"/>
    </source>
</evidence>
<dbReference type="OrthoDB" id="7737031at2759"/>
<dbReference type="SUPFAM" id="SSF52058">
    <property type="entry name" value="L domain-like"/>
    <property type="match status" value="4"/>
</dbReference>
<dbReference type="InterPro" id="IPR050328">
    <property type="entry name" value="Dev_Immune_Receptor"/>
</dbReference>
<evidence type="ECO:0000256" key="1">
    <source>
        <dbReference type="ARBA" id="ARBA00022614"/>
    </source>
</evidence>
<evidence type="ECO:0000313" key="6">
    <source>
        <dbReference type="Proteomes" id="UP001153620"/>
    </source>
</evidence>
<dbReference type="InterPro" id="IPR032675">
    <property type="entry name" value="LRR_dom_sf"/>
</dbReference>
<dbReference type="SMART" id="SM00365">
    <property type="entry name" value="LRR_SD22"/>
    <property type="match status" value="6"/>
</dbReference>
<feature type="chain" id="PRO_5040396581" evidence="4">
    <location>
        <begin position="20"/>
        <end position="1417"/>
    </location>
</feature>
<evidence type="ECO:0000313" key="5">
    <source>
        <dbReference type="EMBL" id="CAG9811909.1"/>
    </source>
</evidence>
<dbReference type="Proteomes" id="UP001153620">
    <property type="component" value="Chromosome 4"/>
</dbReference>
<dbReference type="InterPro" id="IPR003591">
    <property type="entry name" value="Leu-rich_rpt_typical-subtyp"/>
</dbReference>
<evidence type="ECO:0000256" key="2">
    <source>
        <dbReference type="ARBA" id="ARBA00022729"/>
    </source>
</evidence>
<dbReference type="EMBL" id="OU895880">
    <property type="protein sequence ID" value="CAG9811909.1"/>
    <property type="molecule type" value="Genomic_DNA"/>
</dbReference>
<dbReference type="PROSITE" id="PS51450">
    <property type="entry name" value="LRR"/>
    <property type="match status" value="5"/>
</dbReference>
<dbReference type="Gene3D" id="3.80.10.10">
    <property type="entry name" value="Ribonuclease Inhibitor"/>
    <property type="match status" value="6"/>
</dbReference>
<dbReference type="PANTHER" id="PTHR24373:SF398">
    <property type="entry name" value="LEUCINE-RICH REPEAT-CONTAINING G-PROTEIN COUPLED RECEPTOR 6"/>
    <property type="match status" value="1"/>
</dbReference>
<name>A0A9N9S9K1_9DIPT</name>
<gene>
    <name evidence="5" type="ORF">CHIRRI_LOCUS14716</name>
</gene>
<evidence type="ECO:0000256" key="3">
    <source>
        <dbReference type="ARBA" id="ARBA00022737"/>
    </source>
</evidence>
<keyword evidence="6" id="KW-1185">Reference proteome</keyword>